<dbReference type="Proteomes" id="UP000256964">
    <property type="component" value="Unassembled WGS sequence"/>
</dbReference>
<organism evidence="2 3">
    <name type="scientific">Lentinus brumalis</name>
    <dbReference type="NCBI Taxonomy" id="2498619"/>
    <lineage>
        <taxon>Eukaryota</taxon>
        <taxon>Fungi</taxon>
        <taxon>Dikarya</taxon>
        <taxon>Basidiomycota</taxon>
        <taxon>Agaricomycotina</taxon>
        <taxon>Agaricomycetes</taxon>
        <taxon>Polyporales</taxon>
        <taxon>Polyporaceae</taxon>
        <taxon>Lentinus</taxon>
    </lineage>
</organism>
<name>A0A371DLM7_9APHY</name>
<dbReference type="OrthoDB" id="2804406at2759"/>
<evidence type="ECO:0000256" key="1">
    <source>
        <dbReference type="SAM" id="MobiDB-lite"/>
    </source>
</evidence>
<evidence type="ECO:0000313" key="3">
    <source>
        <dbReference type="Proteomes" id="UP000256964"/>
    </source>
</evidence>
<feature type="region of interest" description="Disordered" evidence="1">
    <location>
        <begin position="513"/>
        <end position="533"/>
    </location>
</feature>
<dbReference type="STRING" id="139420.A0A371DLM7"/>
<evidence type="ECO:0000313" key="2">
    <source>
        <dbReference type="EMBL" id="RDX53430.1"/>
    </source>
</evidence>
<evidence type="ECO:0008006" key="4">
    <source>
        <dbReference type="Google" id="ProtNLM"/>
    </source>
</evidence>
<keyword evidence="3" id="KW-1185">Reference proteome</keyword>
<dbReference type="AlphaFoldDB" id="A0A371DLM7"/>
<reference evidence="2 3" key="1">
    <citation type="journal article" date="2018" name="Biotechnol. Biofuels">
        <title>Integrative visual omics of the white-rot fungus Polyporus brumalis exposes the biotechnological potential of its oxidative enzymes for delignifying raw plant biomass.</title>
        <authorList>
            <person name="Miyauchi S."/>
            <person name="Rancon A."/>
            <person name="Drula E."/>
            <person name="Hage H."/>
            <person name="Chaduli D."/>
            <person name="Favel A."/>
            <person name="Grisel S."/>
            <person name="Henrissat B."/>
            <person name="Herpoel-Gimbert I."/>
            <person name="Ruiz-Duenas F.J."/>
            <person name="Chevret D."/>
            <person name="Hainaut M."/>
            <person name="Lin J."/>
            <person name="Wang M."/>
            <person name="Pangilinan J."/>
            <person name="Lipzen A."/>
            <person name="Lesage-Meessen L."/>
            <person name="Navarro D."/>
            <person name="Riley R."/>
            <person name="Grigoriev I.V."/>
            <person name="Zhou S."/>
            <person name="Raouche S."/>
            <person name="Rosso M.N."/>
        </authorList>
    </citation>
    <scope>NUCLEOTIDE SEQUENCE [LARGE SCALE GENOMIC DNA]</scope>
    <source>
        <strain evidence="2 3">BRFM 1820</strain>
    </source>
</reference>
<accession>A0A371DLM7</accession>
<proteinExistence type="predicted"/>
<dbReference type="InterPro" id="IPR032675">
    <property type="entry name" value="LRR_dom_sf"/>
</dbReference>
<feature type="compositionally biased region" description="Acidic residues" evidence="1">
    <location>
        <begin position="521"/>
        <end position="531"/>
    </location>
</feature>
<gene>
    <name evidence="2" type="ORF">OH76DRAFT_1399341</name>
</gene>
<dbReference type="EMBL" id="KZ857387">
    <property type="protein sequence ID" value="RDX53430.1"/>
    <property type="molecule type" value="Genomic_DNA"/>
</dbReference>
<sequence length="556" mass="62360">MADSGLAAPTMHRCLRVPELLTHIFQMIQAEPGGSATIAVLARTAKCFHDAALDTLWQTQASLVPLVKCLPEDSLTETREDDGMRKLSLSRELAPEDWTRFKVYAERIRAIRLDPYQYSSYFAILKLAGSVYVTFKKCIGNAPLLPNLRSFQWSQVLNNESEDVASLLLMLNPKVSSMDVVLSTLSDDAAREVATALSNFGENPAQLRNIRIISTPSAILEEAVLALGLRQKHLQEFHYKWQKQMTFETVSHLSSMNNLQQVSIRANREISREVLKWGKERGGHFFPSLQLLALTTDSLDICEAWLSTIRHKGLNSITFTVDNPPTANALRDFFTKLNDHPAHDSLRKIRFSSSTPSPRGNGQHVVTEDTLSPLLRLDLSVLKLEPGAHIEITDDFVARMARAWPRLRMLELNAEWRRYAFAPSVTLAGLIPLAQHCPDVGALALAINTDVSAFQAAYEDGHRPTGGHSFRQCHMFGVGPSAITREADQLMIAGFLSDLCPDLVSLQSAWTRAGPPAEGDTTLDQENEEMSEPWKQVEKYAREMARVRRQERMWME</sequence>
<protein>
    <recommendedName>
        <fullName evidence="4">F-box domain-containing protein</fullName>
    </recommendedName>
</protein>
<dbReference type="Gene3D" id="3.80.10.10">
    <property type="entry name" value="Ribonuclease Inhibitor"/>
    <property type="match status" value="1"/>
</dbReference>